<dbReference type="PROSITE" id="PS51352">
    <property type="entry name" value="THIOREDOXIN_2"/>
    <property type="match status" value="2"/>
</dbReference>
<evidence type="ECO:0000313" key="17">
    <source>
        <dbReference type="EMBL" id="KAK8083096.1"/>
    </source>
</evidence>
<organism evidence="17 18">
    <name type="scientific">Apiospora saccharicola</name>
    <dbReference type="NCBI Taxonomy" id="335842"/>
    <lineage>
        <taxon>Eukaryota</taxon>
        <taxon>Fungi</taxon>
        <taxon>Dikarya</taxon>
        <taxon>Ascomycota</taxon>
        <taxon>Pezizomycotina</taxon>
        <taxon>Sordariomycetes</taxon>
        <taxon>Xylariomycetidae</taxon>
        <taxon>Amphisphaeriales</taxon>
        <taxon>Apiosporaceae</taxon>
        <taxon>Apiospora</taxon>
    </lineage>
</organism>
<evidence type="ECO:0000256" key="10">
    <source>
        <dbReference type="ARBA" id="ARBA00023235"/>
    </source>
</evidence>
<dbReference type="GO" id="GO:0016853">
    <property type="term" value="F:isomerase activity"/>
    <property type="evidence" value="ECO:0007669"/>
    <property type="project" value="UniProtKB-KW"/>
</dbReference>
<dbReference type="EMBL" id="JAQQWM010000001">
    <property type="protein sequence ID" value="KAK8083096.1"/>
    <property type="molecule type" value="Genomic_DNA"/>
</dbReference>
<protein>
    <recommendedName>
        <fullName evidence="12 14">Protein disulfide-isomerase</fullName>
        <ecNumber evidence="5 14">5.3.4.1</ecNumber>
    </recommendedName>
</protein>
<evidence type="ECO:0000256" key="4">
    <source>
        <dbReference type="ARBA" id="ARBA00006347"/>
    </source>
</evidence>
<dbReference type="Pfam" id="PF00085">
    <property type="entry name" value="Thioredoxin"/>
    <property type="match status" value="2"/>
</dbReference>
<keyword evidence="18" id="KW-1185">Reference proteome</keyword>
<accession>A0ABR1WHV5</accession>
<keyword evidence="10 14" id="KW-0413">Isomerase</keyword>
<evidence type="ECO:0000256" key="15">
    <source>
        <dbReference type="SAM" id="MobiDB-lite"/>
    </source>
</evidence>
<feature type="region of interest" description="Disordered" evidence="15">
    <location>
        <begin position="469"/>
        <end position="501"/>
    </location>
</feature>
<keyword evidence="8" id="KW-0256">Endoplasmic reticulum</keyword>
<dbReference type="CDD" id="cd02961">
    <property type="entry name" value="PDI_a_family"/>
    <property type="match status" value="1"/>
</dbReference>
<dbReference type="NCBIfam" id="TIGR01130">
    <property type="entry name" value="ER_PDI_fam"/>
    <property type="match status" value="1"/>
</dbReference>
<dbReference type="CDD" id="cd02982">
    <property type="entry name" value="PDI_b'_family"/>
    <property type="match status" value="1"/>
</dbReference>
<dbReference type="SUPFAM" id="SSF52833">
    <property type="entry name" value="Thioredoxin-like"/>
    <property type="match status" value="4"/>
</dbReference>
<comment type="catalytic activity">
    <reaction evidence="1 14">
        <text>Catalyzes the rearrangement of -S-S- bonds in proteins.</text>
        <dbReference type="EC" id="5.3.4.1"/>
    </reaction>
</comment>
<dbReference type="InterPro" id="IPR005788">
    <property type="entry name" value="PDI_thioredoxin-like_dom"/>
</dbReference>
<evidence type="ECO:0000259" key="16">
    <source>
        <dbReference type="PROSITE" id="PS51352"/>
    </source>
</evidence>
<keyword evidence="7" id="KW-0677">Repeat</keyword>
<dbReference type="InterPro" id="IPR017937">
    <property type="entry name" value="Thioredoxin_CS"/>
</dbReference>
<dbReference type="Proteomes" id="UP001446871">
    <property type="component" value="Unassembled WGS sequence"/>
</dbReference>
<evidence type="ECO:0000256" key="2">
    <source>
        <dbReference type="ARBA" id="ARBA00002692"/>
    </source>
</evidence>
<dbReference type="CDD" id="cd02981">
    <property type="entry name" value="PDI_b_family"/>
    <property type="match status" value="1"/>
</dbReference>
<dbReference type="NCBIfam" id="TIGR01126">
    <property type="entry name" value="pdi_dom"/>
    <property type="match status" value="2"/>
</dbReference>
<dbReference type="PRINTS" id="PR00421">
    <property type="entry name" value="THIOREDOXIN"/>
</dbReference>
<comment type="subcellular location">
    <subcellularLocation>
        <location evidence="3">Endoplasmic reticulum lumen</location>
    </subcellularLocation>
</comment>
<sequence>MYKKVAFSLLAAAAAVSAADTSDVAQLTKDTFDDFVKTNDLVLAEFFAPWCGHCKALAPEYEEAATSLKEKDIKLAKVDCTEEAELCQSFGVEGYPTLKVFRGKDNITPYSGQRKANAITSYMIKQSLPAVSILTSETLEDFKTADKVVLVAYIDASDKSSNETFTALAEKLRDSYPFGASNDAALAKAEGVEAPAVVLYKQFDEGKATFTEKFDGEAIETFAKTASTPLIGEVGPETYSGYMSAGLPLAYIFAETPEERKELGDALKPLAETYRGKINFATIDAKAFGAHAGNLNLKTDKFPSFAIQETVKNQKFPFDQEKKITHDSIKAFVDEFSSGKMEPSIKSEPIPETQEGAVTVVVAKNYNDVVMDDKKDVLIEFYAPWCGHCKALAPKYEDLAALYAASEYKDKVVIAKVDATANDVPDEVQGFPTIKMYPAGGKSEPITYSGSRTVEDLITFIKENGKYKAEVSEKSAEETPVAPAATESTSSEAAEETHDEL</sequence>
<comment type="similarity">
    <text evidence="4 13">Belongs to the protein disulfide isomerase family.</text>
</comment>
<evidence type="ECO:0000256" key="13">
    <source>
        <dbReference type="RuleBase" id="RU004208"/>
    </source>
</evidence>
<feature type="chain" id="PRO_5044953822" description="Protein disulfide-isomerase" evidence="14">
    <location>
        <begin position="19"/>
        <end position="501"/>
    </location>
</feature>
<dbReference type="PROSITE" id="PS00194">
    <property type="entry name" value="THIOREDOXIN_1"/>
    <property type="match status" value="2"/>
</dbReference>
<feature type="domain" description="Thioredoxin" evidence="16">
    <location>
        <begin position="336"/>
        <end position="466"/>
    </location>
</feature>
<evidence type="ECO:0000256" key="14">
    <source>
        <dbReference type="RuleBase" id="RU361130"/>
    </source>
</evidence>
<evidence type="ECO:0000313" key="18">
    <source>
        <dbReference type="Proteomes" id="UP001446871"/>
    </source>
</evidence>
<dbReference type="InterPro" id="IPR005792">
    <property type="entry name" value="Prot_disulphide_isomerase"/>
</dbReference>
<keyword evidence="6 14" id="KW-0732">Signal</keyword>
<evidence type="ECO:0000256" key="7">
    <source>
        <dbReference type="ARBA" id="ARBA00022737"/>
    </source>
</evidence>
<dbReference type="EC" id="5.3.4.1" evidence="5 14"/>
<feature type="compositionally biased region" description="Low complexity" evidence="15">
    <location>
        <begin position="478"/>
        <end position="492"/>
    </location>
</feature>
<evidence type="ECO:0000256" key="12">
    <source>
        <dbReference type="ARBA" id="ARBA00039846"/>
    </source>
</evidence>
<evidence type="ECO:0000256" key="5">
    <source>
        <dbReference type="ARBA" id="ARBA00012723"/>
    </source>
</evidence>
<feature type="domain" description="Thioredoxin" evidence="16">
    <location>
        <begin position="7"/>
        <end position="129"/>
    </location>
</feature>
<keyword evidence="9" id="KW-1015">Disulfide bond</keyword>
<evidence type="ECO:0000256" key="1">
    <source>
        <dbReference type="ARBA" id="ARBA00001182"/>
    </source>
</evidence>
<comment type="caution">
    <text evidence="17">The sequence shown here is derived from an EMBL/GenBank/DDBJ whole genome shotgun (WGS) entry which is preliminary data.</text>
</comment>
<name>A0ABR1WHV5_9PEZI</name>
<reference evidence="17 18" key="1">
    <citation type="submission" date="2023-01" db="EMBL/GenBank/DDBJ databases">
        <title>Analysis of 21 Apiospora genomes using comparative genomics revels a genus with tremendous synthesis potential of carbohydrate active enzymes and secondary metabolites.</title>
        <authorList>
            <person name="Sorensen T."/>
        </authorList>
    </citation>
    <scope>NUCLEOTIDE SEQUENCE [LARGE SCALE GENOMIC DNA]</scope>
    <source>
        <strain evidence="17 18">CBS 83171</strain>
    </source>
</reference>
<keyword evidence="11" id="KW-0676">Redox-active center</keyword>
<proteinExistence type="inferred from homology"/>
<evidence type="ECO:0000256" key="3">
    <source>
        <dbReference type="ARBA" id="ARBA00004319"/>
    </source>
</evidence>
<dbReference type="PANTHER" id="PTHR18929:SF132">
    <property type="entry name" value="PROTEIN DISULFIDE-ISOMERASE A3"/>
    <property type="match status" value="1"/>
</dbReference>
<feature type="signal peptide" evidence="14">
    <location>
        <begin position="1"/>
        <end position="18"/>
    </location>
</feature>
<evidence type="ECO:0000256" key="11">
    <source>
        <dbReference type="ARBA" id="ARBA00023284"/>
    </source>
</evidence>
<dbReference type="CDD" id="cd02995">
    <property type="entry name" value="PDI_a_PDI_a'_C"/>
    <property type="match status" value="1"/>
</dbReference>
<evidence type="ECO:0000256" key="9">
    <source>
        <dbReference type="ARBA" id="ARBA00023157"/>
    </source>
</evidence>
<comment type="function">
    <text evidence="2">Participates in the folding of proteins containing disulfide bonds, may be involved in glycosylation, prolyl hydroxylation and triglyceride transfer.</text>
</comment>
<evidence type="ECO:0000256" key="8">
    <source>
        <dbReference type="ARBA" id="ARBA00022824"/>
    </source>
</evidence>
<dbReference type="InterPro" id="IPR036249">
    <property type="entry name" value="Thioredoxin-like_sf"/>
</dbReference>
<dbReference type="Gene3D" id="3.40.30.10">
    <property type="entry name" value="Glutaredoxin"/>
    <property type="match status" value="4"/>
</dbReference>
<dbReference type="Pfam" id="PF13848">
    <property type="entry name" value="Thioredoxin_6"/>
    <property type="match status" value="1"/>
</dbReference>
<dbReference type="PANTHER" id="PTHR18929">
    <property type="entry name" value="PROTEIN DISULFIDE ISOMERASE"/>
    <property type="match status" value="1"/>
</dbReference>
<gene>
    <name evidence="17" type="ORF">PG996_001877</name>
</gene>
<evidence type="ECO:0000256" key="6">
    <source>
        <dbReference type="ARBA" id="ARBA00022729"/>
    </source>
</evidence>
<dbReference type="InterPro" id="IPR013766">
    <property type="entry name" value="Thioredoxin_domain"/>
</dbReference>